<gene>
    <name evidence="1" type="ORF">BDR25DRAFT_79743</name>
</gene>
<organism evidence="1 2">
    <name type="scientific">Lindgomyces ingoldianus</name>
    <dbReference type="NCBI Taxonomy" id="673940"/>
    <lineage>
        <taxon>Eukaryota</taxon>
        <taxon>Fungi</taxon>
        <taxon>Dikarya</taxon>
        <taxon>Ascomycota</taxon>
        <taxon>Pezizomycotina</taxon>
        <taxon>Dothideomycetes</taxon>
        <taxon>Pleosporomycetidae</taxon>
        <taxon>Pleosporales</taxon>
        <taxon>Lindgomycetaceae</taxon>
        <taxon>Lindgomyces</taxon>
    </lineage>
</organism>
<dbReference type="Proteomes" id="UP000799755">
    <property type="component" value="Unassembled WGS sequence"/>
</dbReference>
<proteinExistence type="predicted"/>
<comment type="caution">
    <text evidence="1">The sequence shown here is derived from an EMBL/GenBank/DDBJ whole genome shotgun (WGS) entry which is preliminary data.</text>
</comment>
<dbReference type="EMBL" id="MU003526">
    <property type="protein sequence ID" value="KAF2466148.1"/>
    <property type="molecule type" value="Genomic_DNA"/>
</dbReference>
<keyword evidence="2" id="KW-1185">Reference proteome</keyword>
<name>A0ACB6QHU0_9PLEO</name>
<evidence type="ECO:0000313" key="1">
    <source>
        <dbReference type="EMBL" id="KAF2466148.1"/>
    </source>
</evidence>
<evidence type="ECO:0000313" key="2">
    <source>
        <dbReference type="Proteomes" id="UP000799755"/>
    </source>
</evidence>
<sequence>MWARSKKKHPSCTGFLDLPRELRDIIYENALCVSGAIFIYSSDPDNIRHCVRAKVVREKTKGPQEPQSIGSTISIALMRTCRQLHVESSEILYGRNLFRMYMVNVGFGPVYLPFVRHITFTTDADHRIYGDDLDTVSYWWRRRFWPNIVDKSQRLLERYPKLETLNFPINSNQFGRTWRPAFLASELKTREQRVSLAATWMRSHSPFESDRLQKCLHLEIVPSGLDTPKASTGEESIESRVARIKARVAELTGNFLPEEDWDCTEFAEAFERMKLL</sequence>
<reference evidence="1" key="1">
    <citation type="journal article" date="2020" name="Stud. Mycol.">
        <title>101 Dothideomycetes genomes: a test case for predicting lifestyles and emergence of pathogens.</title>
        <authorList>
            <person name="Haridas S."/>
            <person name="Albert R."/>
            <person name="Binder M."/>
            <person name="Bloem J."/>
            <person name="Labutti K."/>
            <person name="Salamov A."/>
            <person name="Andreopoulos B."/>
            <person name="Baker S."/>
            <person name="Barry K."/>
            <person name="Bills G."/>
            <person name="Bluhm B."/>
            <person name="Cannon C."/>
            <person name="Castanera R."/>
            <person name="Culley D."/>
            <person name="Daum C."/>
            <person name="Ezra D."/>
            <person name="Gonzalez J."/>
            <person name="Henrissat B."/>
            <person name="Kuo A."/>
            <person name="Liang C."/>
            <person name="Lipzen A."/>
            <person name="Lutzoni F."/>
            <person name="Magnuson J."/>
            <person name="Mondo S."/>
            <person name="Nolan M."/>
            <person name="Ohm R."/>
            <person name="Pangilinan J."/>
            <person name="Park H.-J."/>
            <person name="Ramirez L."/>
            <person name="Alfaro M."/>
            <person name="Sun H."/>
            <person name="Tritt A."/>
            <person name="Yoshinaga Y."/>
            <person name="Zwiers L.-H."/>
            <person name="Turgeon B."/>
            <person name="Goodwin S."/>
            <person name="Spatafora J."/>
            <person name="Crous P."/>
            <person name="Grigoriev I."/>
        </authorList>
    </citation>
    <scope>NUCLEOTIDE SEQUENCE</scope>
    <source>
        <strain evidence="1">ATCC 200398</strain>
    </source>
</reference>
<protein>
    <submittedName>
        <fullName evidence="1">Uncharacterized protein</fullName>
    </submittedName>
</protein>
<accession>A0ACB6QHU0</accession>